<keyword evidence="3" id="KW-0832">Ubl conjugation</keyword>
<dbReference type="GO" id="GO:0007033">
    <property type="term" value="P:vacuole organization"/>
    <property type="evidence" value="ECO:0007669"/>
    <property type="project" value="UniProtKB-ARBA"/>
</dbReference>
<evidence type="ECO:0000256" key="4">
    <source>
        <dbReference type="ARBA" id="ARBA00023006"/>
    </source>
</evidence>
<dbReference type="EMBL" id="AMQN01001861">
    <property type="status" value="NOT_ANNOTATED_CDS"/>
    <property type="molecule type" value="Genomic_DNA"/>
</dbReference>
<accession>R7UAR1</accession>
<evidence type="ECO:0000256" key="1">
    <source>
        <dbReference type="ARBA" id="ARBA00006910"/>
    </source>
</evidence>
<dbReference type="GO" id="GO:0019776">
    <property type="term" value="F:Atg8-family ligase activity"/>
    <property type="evidence" value="ECO:0007669"/>
    <property type="project" value="TreeGrafter"/>
</dbReference>
<dbReference type="InterPro" id="IPR048940">
    <property type="entry name" value="ATG5_HBR"/>
</dbReference>
<evidence type="ECO:0000313" key="8">
    <source>
        <dbReference type="EnsemblMetazoa" id="CapteP151400"/>
    </source>
</evidence>
<dbReference type="STRING" id="283909.R7UAR1"/>
<feature type="domain" description="Autophagy protein ATG5 UblA" evidence="6">
    <location>
        <begin position="12"/>
        <end position="106"/>
    </location>
</feature>
<dbReference type="GO" id="GO:0061908">
    <property type="term" value="C:phagophore"/>
    <property type="evidence" value="ECO:0007669"/>
    <property type="project" value="TreeGrafter"/>
</dbReference>
<dbReference type="FunFam" id="3.10.20.620:FF:000001">
    <property type="entry name" value="Autophagy related 5"/>
    <property type="match status" value="1"/>
</dbReference>
<dbReference type="Proteomes" id="UP000014760">
    <property type="component" value="Unassembled WGS sequence"/>
</dbReference>
<keyword evidence="2" id="KW-1017">Isopeptide bond</keyword>
<gene>
    <name evidence="7" type="ORF">CAPTEDRAFT_151400</name>
</gene>
<dbReference type="GO" id="GO:0006995">
    <property type="term" value="P:cellular response to nitrogen starvation"/>
    <property type="evidence" value="ECO:0007669"/>
    <property type="project" value="TreeGrafter"/>
</dbReference>
<organism evidence="7">
    <name type="scientific">Capitella teleta</name>
    <name type="common">Polychaete worm</name>
    <dbReference type="NCBI Taxonomy" id="283909"/>
    <lineage>
        <taxon>Eukaryota</taxon>
        <taxon>Metazoa</taxon>
        <taxon>Spiralia</taxon>
        <taxon>Lophotrochozoa</taxon>
        <taxon>Annelida</taxon>
        <taxon>Polychaeta</taxon>
        <taxon>Sedentaria</taxon>
        <taxon>Scolecida</taxon>
        <taxon>Capitellidae</taxon>
        <taxon>Capitella</taxon>
    </lineage>
</organism>
<dbReference type="Pfam" id="PF20638">
    <property type="entry name" value="ATG5_UblA"/>
    <property type="match status" value="1"/>
</dbReference>
<keyword evidence="4" id="KW-0072">Autophagy</keyword>
<dbReference type="OrthoDB" id="272162at2759"/>
<dbReference type="GO" id="GO:0034045">
    <property type="term" value="C:phagophore assembly site membrane"/>
    <property type="evidence" value="ECO:0007669"/>
    <property type="project" value="TreeGrafter"/>
</dbReference>
<dbReference type="EnsemblMetazoa" id="CapteT151400">
    <property type="protein sequence ID" value="CapteP151400"/>
    <property type="gene ID" value="CapteG151400"/>
</dbReference>
<protein>
    <submittedName>
        <fullName evidence="7 8">Uncharacterized protein</fullName>
    </submittedName>
</protein>
<dbReference type="GO" id="GO:0034727">
    <property type="term" value="P:piecemeal microautophagy of the nucleus"/>
    <property type="evidence" value="ECO:0007669"/>
    <property type="project" value="TreeGrafter"/>
</dbReference>
<evidence type="ECO:0000259" key="6">
    <source>
        <dbReference type="Pfam" id="PF20638"/>
    </source>
</evidence>
<dbReference type="Gene3D" id="1.10.246.190">
    <property type="entry name" value="Autophagy protein Apg5, helix rich domain"/>
    <property type="match status" value="1"/>
</dbReference>
<dbReference type="InterPro" id="IPR042527">
    <property type="entry name" value="Atg5_UblA_dom_sf"/>
</dbReference>
<evidence type="ECO:0000313" key="7">
    <source>
        <dbReference type="EMBL" id="ELU00231.1"/>
    </source>
</evidence>
<dbReference type="InterPro" id="IPR042526">
    <property type="entry name" value="Atg5_HR"/>
</dbReference>
<reference evidence="9" key="1">
    <citation type="submission" date="2012-12" db="EMBL/GenBank/DDBJ databases">
        <authorList>
            <person name="Hellsten U."/>
            <person name="Grimwood J."/>
            <person name="Chapman J.A."/>
            <person name="Shapiro H."/>
            <person name="Aerts A."/>
            <person name="Otillar R.P."/>
            <person name="Terry A.Y."/>
            <person name="Boore J.L."/>
            <person name="Simakov O."/>
            <person name="Marletaz F."/>
            <person name="Cho S.-J."/>
            <person name="Edsinger-Gonzales E."/>
            <person name="Havlak P."/>
            <person name="Kuo D.-H."/>
            <person name="Larsson T."/>
            <person name="Lv J."/>
            <person name="Arendt D."/>
            <person name="Savage R."/>
            <person name="Osoegawa K."/>
            <person name="de Jong P."/>
            <person name="Lindberg D.R."/>
            <person name="Seaver E.C."/>
            <person name="Weisblat D.A."/>
            <person name="Putnam N.H."/>
            <person name="Grigoriev I.V."/>
            <person name="Rokhsar D.S."/>
        </authorList>
    </citation>
    <scope>NUCLEOTIDE SEQUENCE</scope>
    <source>
        <strain evidence="9">I ESC-2004</strain>
    </source>
</reference>
<dbReference type="HOGENOM" id="CLU_051894_3_0_1"/>
<reference evidence="7 9" key="2">
    <citation type="journal article" date="2013" name="Nature">
        <title>Insights into bilaterian evolution from three spiralian genomes.</title>
        <authorList>
            <person name="Simakov O."/>
            <person name="Marletaz F."/>
            <person name="Cho S.J."/>
            <person name="Edsinger-Gonzales E."/>
            <person name="Havlak P."/>
            <person name="Hellsten U."/>
            <person name="Kuo D.H."/>
            <person name="Larsson T."/>
            <person name="Lv J."/>
            <person name="Arendt D."/>
            <person name="Savage R."/>
            <person name="Osoegawa K."/>
            <person name="de Jong P."/>
            <person name="Grimwood J."/>
            <person name="Chapman J.A."/>
            <person name="Shapiro H."/>
            <person name="Aerts A."/>
            <person name="Otillar R.P."/>
            <person name="Terry A.Y."/>
            <person name="Boore J.L."/>
            <person name="Grigoriev I.V."/>
            <person name="Lindberg D.R."/>
            <person name="Seaver E.C."/>
            <person name="Weisblat D.A."/>
            <person name="Putnam N.H."/>
            <person name="Rokhsar D.S."/>
        </authorList>
    </citation>
    <scope>NUCLEOTIDE SEQUENCE</scope>
    <source>
        <strain evidence="7 9">I ESC-2004</strain>
    </source>
</reference>
<dbReference type="EMBL" id="KB306105">
    <property type="protein sequence ID" value="ELU00231.1"/>
    <property type="molecule type" value="Genomic_DNA"/>
</dbReference>
<evidence type="ECO:0000313" key="9">
    <source>
        <dbReference type="Proteomes" id="UP000014760"/>
    </source>
</evidence>
<dbReference type="GO" id="GO:0000422">
    <property type="term" value="P:autophagy of mitochondrion"/>
    <property type="evidence" value="ECO:0007669"/>
    <property type="project" value="TreeGrafter"/>
</dbReference>
<dbReference type="OMA" id="MENWEAR"/>
<dbReference type="PANTHER" id="PTHR13040:SF2">
    <property type="entry name" value="AUTOPHAGY PROTEIN 5"/>
    <property type="match status" value="1"/>
</dbReference>
<dbReference type="InterPro" id="IPR048939">
    <property type="entry name" value="ATG5_UblA"/>
</dbReference>
<evidence type="ECO:0000259" key="5">
    <source>
        <dbReference type="Pfam" id="PF20637"/>
    </source>
</evidence>
<dbReference type="Pfam" id="PF20637">
    <property type="entry name" value="ATG5_HBR"/>
    <property type="match status" value="1"/>
</dbReference>
<dbReference type="Gene3D" id="3.10.20.620">
    <property type="match status" value="1"/>
</dbReference>
<evidence type="ECO:0000256" key="3">
    <source>
        <dbReference type="ARBA" id="ARBA00022843"/>
    </source>
</evidence>
<dbReference type="InterPro" id="IPR007239">
    <property type="entry name" value="Atg5"/>
</dbReference>
<dbReference type="GO" id="GO:0044233">
    <property type="term" value="C:mitochondria-associated endoplasmic reticulum membrane contact site"/>
    <property type="evidence" value="ECO:0007669"/>
    <property type="project" value="TreeGrafter"/>
</dbReference>
<feature type="domain" description="Autophagy protein ATG5 alpha-helical bundle region" evidence="5">
    <location>
        <begin position="120"/>
        <end position="162"/>
    </location>
</feature>
<dbReference type="GO" id="GO:0005776">
    <property type="term" value="C:autophagosome"/>
    <property type="evidence" value="ECO:0007669"/>
    <property type="project" value="TreeGrafter"/>
</dbReference>
<comment type="similarity">
    <text evidence="1">Belongs to the ATG5 family.</text>
</comment>
<dbReference type="GO" id="GO:0034274">
    <property type="term" value="C:Atg12-Atg5-Atg16 complex"/>
    <property type="evidence" value="ECO:0007669"/>
    <property type="project" value="TreeGrafter"/>
</dbReference>
<proteinExistence type="inferred from homology"/>
<dbReference type="PANTHER" id="PTHR13040">
    <property type="entry name" value="AUTOPHAGY PROTEIN 5"/>
    <property type="match status" value="1"/>
</dbReference>
<evidence type="ECO:0000256" key="2">
    <source>
        <dbReference type="ARBA" id="ARBA00022499"/>
    </source>
</evidence>
<sequence>MADDQEVLRETWDGKIAVCFVLASEEVFSVEQPEPFYMMVSRQTYFPLVTDRVLRIFTKHIDPDLTDSQSWLEDNGLPLKWHYPVGVLFDLLGVKDRLPWTITVHFQNFPDGDLLECHSKDAVEAHFMSTVKEADSLKHRSQIINTMQRKDHKQLWSALLNGRQI</sequence>
<reference evidence="8" key="3">
    <citation type="submission" date="2015-06" db="UniProtKB">
        <authorList>
            <consortium name="EnsemblMetazoa"/>
        </authorList>
    </citation>
    <scope>IDENTIFICATION</scope>
</reference>
<dbReference type="FunCoup" id="R7UAR1">
    <property type="interactions" value="1948"/>
</dbReference>
<keyword evidence="9" id="KW-1185">Reference proteome</keyword>
<dbReference type="AlphaFoldDB" id="R7UAR1"/>
<name>R7UAR1_CAPTE</name>